<dbReference type="Proteomes" id="UP000324678">
    <property type="component" value="Chromosome"/>
</dbReference>
<evidence type="ECO:0000313" key="11">
    <source>
        <dbReference type="Proteomes" id="UP000324678"/>
    </source>
</evidence>
<evidence type="ECO:0000256" key="7">
    <source>
        <dbReference type="ARBA" id="ARBA00023235"/>
    </source>
</evidence>
<dbReference type="GO" id="GO:0016872">
    <property type="term" value="F:intramolecular lyase activity"/>
    <property type="evidence" value="ECO:0007669"/>
    <property type="project" value="InterPro"/>
</dbReference>
<evidence type="ECO:0000256" key="6">
    <source>
        <dbReference type="ARBA" id="ARBA00023136"/>
    </source>
</evidence>
<dbReference type="NCBIfam" id="TIGR03462">
    <property type="entry name" value="CarR_dom_SF"/>
    <property type="match status" value="1"/>
</dbReference>
<feature type="transmembrane region" description="Helical" evidence="9">
    <location>
        <begin position="6"/>
        <end position="23"/>
    </location>
</feature>
<dbReference type="KEGG" id="ail:FLP10_07795"/>
<proteinExistence type="predicted"/>
<dbReference type="InterPro" id="IPR017825">
    <property type="entry name" value="Lycopene_cyclase_dom"/>
</dbReference>
<evidence type="ECO:0000256" key="4">
    <source>
        <dbReference type="ARBA" id="ARBA00022746"/>
    </source>
</evidence>
<comment type="pathway">
    <text evidence="2">Carotenoid biosynthesis.</text>
</comment>
<keyword evidence="5 9" id="KW-1133">Transmembrane helix</keyword>
<accession>A0A5C1YFX6</accession>
<keyword evidence="4" id="KW-0125">Carotenoid biosynthesis</keyword>
<name>A0A5C1YFX6_9MICO</name>
<gene>
    <name evidence="10" type="ORF">FLP10_07795</name>
</gene>
<dbReference type="AlphaFoldDB" id="A0A5C1YFX6"/>
<evidence type="ECO:0000256" key="8">
    <source>
        <dbReference type="SAM" id="MobiDB-lite"/>
    </source>
</evidence>
<evidence type="ECO:0000256" key="5">
    <source>
        <dbReference type="ARBA" id="ARBA00022989"/>
    </source>
</evidence>
<dbReference type="RefSeq" id="WP_149160351.1">
    <property type="nucleotide sequence ID" value="NZ_CP043505.1"/>
</dbReference>
<evidence type="ECO:0000256" key="9">
    <source>
        <dbReference type="SAM" id="Phobius"/>
    </source>
</evidence>
<keyword evidence="3 9" id="KW-0812">Transmembrane</keyword>
<keyword evidence="6 9" id="KW-0472">Membrane</keyword>
<evidence type="ECO:0000256" key="3">
    <source>
        <dbReference type="ARBA" id="ARBA00022692"/>
    </source>
</evidence>
<keyword evidence="11" id="KW-1185">Reference proteome</keyword>
<feature type="transmembrane region" description="Helical" evidence="9">
    <location>
        <begin position="35"/>
        <end position="61"/>
    </location>
</feature>
<dbReference type="OrthoDB" id="4774157at2"/>
<dbReference type="GO" id="GO:0016117">
    <property type="term" value="P:carotenoid biosynthetic process"/>
    <property type="evidence" value="ECO:0007669"/>
    <property type="project" value="UniProtKB-KW"/>
</dbReference>
<organism evidence="10 11">
    <name type="scientific">Agromyces intestinalis</name>
    <dbReference type="NCBI Taxonomy" id="2592652"/>
    <lineage>
        <taxon>Bacteria</taxon>
        <taxon>Bacillati</taxon>
        <taxon>Actinomycetota</taxon>
        <taxon>Actinomycetes</taxon>
        <taxon>Micrococcales</taxon>
        <taxon>Microbacteriaceae</taxon>
        <taxon>Agromyces</taxon>
    </lineage>
</organism>
<dbReference type="GO" id="GO:0016020">
    <property type="term" value="C:membrane"/>
    <property type="evidence" value="ECO:0007669"/>
    <property type="project" value="UniProtKB-SubCell"/>
</dbReference>
<dbReference type="GO" id="GO:0045436">
    <property type="term" value="F:lycopene beta cyclase activity"/>
    <property type="evidence" value="ECO:0007669"/>
    <property type="project" value="UniProtKB-ARBA"/>
</dbReference>
<dbReference type="EMBL" id="CP043505">
    <property type="protein sequence ID" value="QEO14330.1"/>
    <property type="molecule type" value="Genomic_DNA"/>
</dbReference>
<evidence type="ECO:0000256" key="1">
    <source>
        <dbReference type="ARBA" id="ARBA00004141"/>
    </source>
</evidence>
<feature type="region of interest" description="Disordered" evidence="8">
    <location>
        <begin position="107"/>
        <end position="130"/>
    </location>
</feature>
<reference evidence="10 11" key="1">
    <citation type="submission" date="2019-09" db="EMBL/GenBank/DDBJ databases">
        <title>Genome sequencing of strain KACC 19306.</title>
        <authorList>
            <person name="Heo J."/>
            <person name="Kim S.-J."/>
            <person name="Kim J.-S."/>
            <person name="Hong S.-B."/>
            <person name="Kwon S.-W."/>
        </authorList>
    </citation>
    <scope>NUCLEOTIDE SEQUENCE [LARGE SCALE GENOMIC DNA]</scope>
    <source>
        <strain evidence="10 11">KACC 19306</strain>
    </source>
</reference>
<protein>
    <submittedName>
        <fullName evidence="10">Lycopene cyclase domain-containing protein</fullName>
    </submittedName>
</protein>
<feature type="compositionally biased region" description="Basic and acidic residues" evidence="8">
    <location>
        <begin position="120"/>
        <end position="130"/>
    </location>
</feature>
<feature type="transmembrane region" description="Helical" evidence="9">
    <location>
        <begin position="81"/>
        <end position="102"/>
    </location>
</feature>
<comment type="subcellular location">
    <subcellularLocation>
        <location evidence="1">Membrane</location>
        <topology evidence="1">Multi-pass membrane protein</topology>
    </subcellularLocation>
</comment>
<evidence type="ECO:0000256" key="2">
    <source>
        <dbReference type="ARBA" id="ARBA00004829"/>
    </source>
</evidence>
<keyword evidence="7" id="KW-0413">Isomerase</keyword>
<sequence>MSVVYLSALAVSLAGVATVDARFRLFVWRAPRRAAAVLGITLAFLLGWDAAGIALGVFFRVDNAISTGIVLAPELPLEEPVFLLFLAYLAMVLYTGALRLLAARRAGRAAPTRASQPRSDAAEHAERNPR</sequence>
<evidence type="ECO:0000313" key="10">
    <source>
        <dbReference type="EMBL" id="QEO14330.1"/>
    </source>
</evidence>